<name>A0A2S6EZH0_LEGPN</name>
<dbReference type="CDD" id="cd03109">
    <property type="entry name" value="DTBS"/>
    <property type="match status" value="1"/>
</dbReference>
<comment type="caution">
    <text evidence="8">Lacks conserved residue(s) required for the propagation of feature annotation.</text>
</comment>
<feature type="binding site" evidence="8">
    <location>
        <begin position="170"/>
        <end position="171"/>
    </location>
    <ligand>
        <name>ATP</name>
        <dbReference type="ChEBI" id="CHEBI:30616"/>
    </ligand>
</feature>
<comment type="subunit">
    <text evidence="8">Homodimer.</text>
</comment>
<feature type="binding site" evidence="8">
    <location>
        <position position="16"/>
    </location>
    <ligand>
        <name>Mg(2+)</name>
        <dbReference type="ChEBI" id="CHEBI:18420"/>
    </ligand>
</feature>
<evidence type="ECO:0000256" key="2">
    <source>
        <dbReference type="ARBA" id="ARBA00022598"/>
    </source>
</evidence>
<dbReference type="InterPro" id="IPR027417">
    <property type="entry name" value="P-loop_NTPase"/>
</dbReference>
<dbReference type="Proteomes" id="UP000239239">
    <property type="component" value="Unassembled WGS sequence"/>
</dbReference>
<keyword evidence="3 8" id="KW-0479">Metal-binding</keyword>
<organism evidence="9 10">
    <name type="scientific">Legionella pneumophila</name>
    <dbReference type="NCBI Taxonomy" id="446"/>
    <lineage>
        <taxon>Bacteria</taxon>
        <taxon>Pseudomonadati</taxon>
        <taxon>Pseudomonadota</taxon>
        <taxon>Gammaproteobacteria</taxon>
        <taxon>Legionellales</taxon>
        <taxon>Legionellaceae</taxon>
        <taxon>Legionella</taxon>
    </lineage>
</organism>
<dbReference type="PANTHER" id="PTHR43210:SF5">
    <property type="entry name" value="DETHIOBIOTIN SYNTHETASE"/>
    <property type="match status" value="1"/>
</dbReference>
<dbReference type="FunFam" id="3.40.50.300:FF:000292">
    <property type="entry name" value="ATP-dependent dethiobiotin synthetase BioD"/>
    <property type="match status" value="1"/>
</dbReference>
<dbReference type="RefSeq" id="WP_027226975.1">
    <property type="nucleotide sequence ID" value="NZ_CP017601.1"/>
</dbReference>
<dbReference type="HAMAP" id="MF_00336">
    <property type="entry name" value="BioD"/>
    <property type="match status" value="1"/>
</dbReference>
<dbReference type="GO" id="GO:0004141">
    <property type="term" value="F:dethiobiotin synthase activity"/>
    <property type="evidence" value="ECO:0007669"/>
    <property type="project" value="UniProtKB-UniRule"/>
</dbReference>
<sequence>MKRYFVTGTDTDCGKTFVTNQLVSHFSNAAAIKPIASGCEYSDNQLVNSDALLHQQQNHLPLDIINPWRFRLPVSPHISAREDGASIDVHKVADYCLNLRLNDIKKLFIEGAGGLMVPLNEQETWLDFLKLTNIPVILVVGMKLGCINHTLLTQEVLEINKIRCQGWIANCIDQDMLMLEDNISTLEVKLKYPLLATTSYGGKISDICLSSL</sequence>
<evidence type="ECO:0000313" key="10">
    <source>
        <dbReference type="Proteomes" id="UP000239239"/>
    </source>
</evidence>
<feature type="binding site" evidence="8">
    <location>
        <begin position="12"/>
        <end position="17"/>
    </location>
    <ligand>
        <name>ATP</name>
        <dbReference type="ChEBI" id="CHEBI:30616"/>
    </ligand>
</feature>
<dbReference type="GO" id="GO:0005524">
    <property type="term" value="F:ATP binding"/>
    <property type="evidence" value="ECO:0007669"/>
    <property type="project" value="UniProtKB-UniRule"/>
</dbReference>
<comment type="similarity">
    <text evidence="8">Belongs to the dethiobiotin synthetase family.</text>
</comment>
<reference evidence="9 10" key="1">
    <citation type="submission" date="2018-02" db="EMBL/GenBank/DDBJ databases">
        <title>Draft genome sequences of four Legionella pneumophila clinical strains isolated in Ontario.</title>
        <authorList>
            <person name="Fortuna A."/>
            <person name="Ramnarine R."/>
            <person name="Li A."/>
            <person name="Frantz C."/>
            <person name="Mallo G."/>
        </authorList>
    </citation>
    <scope>NUCLEOTIDE SEQUENCE [LARGE SCALE GENOMIC DNA]</scope>
    <source>
        <strain evidence="9 10">LG61</strain>
    </source>
</reference>
<keyword evidence="1 8" id="KW-0963">Cytoplasm</keyword>
<keyword evidence="6 8" id="KW-0067">ATP-binding</keyword>
<evidence type="ECO:0000313" key="9">
    <source>
        <dbReference type="EMBL" id="PPK30587.1"/>
    </source>
</evidence>
<comment type="catalytic activity">
    <reaction evidence="8">
        <text>(7R,8S)-7,8-diammoniononanoate + CO2 + ATP = (4R,5S)-dethiobiotin + ADP + phosphate + 3 H(+)</text>
        <dbReference type="Rhea" id="RHEA:15805"/>
        <dbReference type="ChEBI" id="CHEBI:15378"/>
        <dbReference type="ChEBI" id="CHEBI:16526"/>
        <dbReference type="ChEBI" id="CHEBI:30616"/>
        <dbReference type="ChEBI" id="CHEBI:43474"/>
        <dbReference type="ChEBI" id="CHEBI:149469"/>
        <dbReference type="ChEBI" id="CHEBI:149473"/>
        <dbReference type="ChEBI" id="CHEBI:456216"/>
        <dbReference type="EC" id="6.3.3.3"/>
    </reaction>
</comment>
<gene>
    <name evidence="8 9" type="primary">bioD</name>
    <name evidence="9" type="ORF">C3928_07420</name>
</gene>
<dbReference type="Pfam" id="PF13500">
    <property type="entry name" value="AAA_26"/>
    <property type="match status" value="1"/>
</dbReference>
<feature type="active site" evidence="8">
    <location>
        <position position="33"/>
    </location>
</feature>
<dbReference type="GO" id="GO:0000287">
    <property type="term" value="F:magnesium ion binding"/>
    <property type="evidence" value="ECO:0007669"/>
    <property type="project" value="UniProtKB-UniRule"/>
</dbReference>
<evidence type="ECO:0000256" key="7">
    <source>
        <dbReference type="ARBA" id="ARBA00022842"/>
    </source>
</evidence>
<evidence type="ECO:0000256" key="3">
    <source>
        <dbReference type="ARBA" id="ARBA00022723"/>
    </source>
</evidence>
<dbReference type="InterPro" id="IPR004472">
    <property type="entry name" value="DTB_synth_BioD"/>
</dbReference>
<dbReference type="UniPathway" id="UPA00078">
    <property type="reaction ID" value="UER00161"/>
</dbReference>
<dbReference type="GO" id="GO:0009102">
    <property type="term" value="P:biotin biosynthetic process"/>
    <property type="evidence" value="ECO:0007669"/>
    <property type="project" value="UniProtKB-UniRule"/>
</dbReference>
<protein>
    <recommendedName>
        <fullName evidence="8">ATP-dependent dethiobiotin synthetase BioD</fullName>
        <ecNumber evidence="8">6.3.3.3</ecNumber>
    </recommendedName>
    <alternativeName>
        <fullName evidence="8">DTB synthetase</fullName>
        <shortName evidence="8">DTBS</shortName>
    </alternativeName>
    <alternativeName>
        <fullName evidence="8">Dethiobiotin synthase</fullName>
    </alternativeName>
</protein>
<keyword evidence="5 8" id="KW-0093">Biotin biosynthesis</keyword>
<comment type="function">
    <text evidence="8">Catalyzes a mechanistically unusual reaction, the ATP-dependent insertion of CO2 between the N7 and N8 nitrogen atoms of 7,8-diaminopelargonic acid (DAPA, also called 7,8-diammoniononanoate) to form a ureido ring.</text>
</comment>
<comment type="pathway">
    <text evidence="8">Cofactor biosynthesis; biotin biosynthesis; biotin from 7,8-diaminononanoate: step 1/2.</text>
</comment>
<evidence type="ECO:0000256" key="4">
    <source>
        <dbReference type="ARBA" id="ARBA00022741"/>
    </source>
</evidence>
<evidence type="ECO:0000256" key="8">
    <source>
        <dbReference type="HAMAP-Rule" id="MF_00336"/>
    </source>
</evidence>
<feature type="binding site" evidence="8">
    <location>
        <position position="110"/>
    </location>
    <ligand>
        <name>Mg(2+)</name>
        <dbReference type="ChEBI" id="CHEBI:18420"/>
    </ligand>
</feature>
<dbReference type="SUPFAM" id="SSF52540">
    <property type="entry name" value="P-loop containing nucleoside triphosphate hydrolases"/>
    <property type="match status" value="1"/>
</dbReference>
<feature type="binding site" evidence="8">
    <location>
        <begin position="110"/>
        <end position="113"/>
    </location>
    <ligand>
        <name>ATP</name>
        <dbReference type="ChEBI" id="CHEBI:30616"/>
    </ligand>
</feature>
<comment type="caution">
    <text evidence="9">The sequence shown here is derived from an EMBL/GenBank/DDBJ whole genome shotgun (WGS) entry which is preliminary data.</text>
</comment>
<dbReference type="GO" id="GO:0005829">
    <property type="term" value="C:cytosol"/>
    <property type="evidence" value="ECO:0007669"/>
    <property type="project" value="TreeGrafter"/>
</dbReference>
<dbReference type="GO" id="GO:0042803">
    <property type="term" value="F:protein homodimerization activity"/>
    <property type="evidence" value="ECO:0007669"/>
    <property type="project" value="UniProtKB-ARBA"/>
</dbReference>
<accession>A0A2S6EZH0</accession>
<evidence type="ECO:0000256" key="1">
    <source>
        <dbReference type="ARBA" id="ARBA00022490"/>
    </source>
</evidence>
<dbReference type="OrthoDB" id="9802097at2"/>
<feature type="binding site" evidence="8">
    <location>
        <position position="37"/>
    </location>
    <ligand>
        <name>substrate</name>
    </ligand>
</feature>
<dbReference type="EC" id="6.3.3.3" evidence="8"/>
<keyword evidence="2 8" id="KW-0436">Ligase</keyword>
<proteinExistence type="inferred from homology"/>
<dbReference type="NCBIfam" id="TIGR00347">
    <property type="entry name" value="bioD"/>
    <property type="match status" value="1"/>
</dbReference>
<comment type="subcellular location">
    <subcellularLocation>
        <location evidence="8">Cytoplasm</location>
    </subcellularLocation>
</comment>
<dbReference type="PANTHER" id="PTHR43210">
    <property type="entry name" value="DETHIOBIOTIN SYNTHETASE"/>
    <property type="match status" value="1"/>
</dbReference>
<comment type="cofactor">
    <cofactor evidence="8">
        <name>Mg(2+)</name>
        <dbReference type="ChEBI" id="CHEBI:18420"/>
    </cofactor>
</comment>
<dbReference type="PIRSF" id="PIRSF006755">
    <property type="entry name" value="DTB_synth"/>
    <property type="match status" value="1"/>
</dbReference>
<evidence type="ECO:0000256" key="6">
    <source>
        <dbReference type="ARBA" id="ARBA00022840"/>
    </source>
</evidence>
<keyword evidence="4 8" id="KW-0547">Nucleotide-binding</keyword>
<dbReference type="Gene3D" id="3.40.50.300">
    <property type="entry name" value="P-loop containing nucleotide triphosphate hydrolases"/>
    <property type="match status" value="1"/>
</dbReference>
<evidence type="ECO:0000256" key="5">
    <source>
        <dbReference type="ARBA" id="ARBA00022756"/>
    </source>
</evidence>
<dbReference type="EMBL" id="PQWY01000011">
    <property type="protein sequence ID" value="PPK30587.1"/>
    <property type="molecule type" value="Genomic_DNA"/>
</dbReference>
<keyword evidence="7 8" id="KW-0460">Magnesium</keyword>
<dbReference type="AlphaFoldDB" id="A0A2S6EZH0"/>
<feature type="binding site" evidence="8">
    <location>
        <position position="50"/>
    </location>
    <ligand>
        <name>Mg(2+)</name>
        <dbReference type="ChEBI" id="CHEBI:18420"/>
    </ligand>
</feature>
<feature type="binding site" evidence="8">
    <location>
        <position position="50"/>
    </location>
    <ligand>
        <name>ATP</name>
        <dbReference type="ChEBI" id="CHEBI:30616"/>
    </ligand>
</feature>